<keyword evidence="1" id="KW-0560">Oxidoreductase</keyword>
<evidence type="ECO:0000313" key="1">
    <source>
        <dbReference type="EMBL" id="KAH9483654.1"/>
    </source>
</evidence>
<organism evidence="1 2">
    <name type="scientific">Psilocybe cubensis</name>
    <name type="common">Psychedelic mushroom</name>
    <name type="synonym">Stropharia cubensis</name>
    <dbReference type="NCBI Taxonomy" id="181762"/>
    <lineage>
        <taxon>Eukaryota</taxon>
        <taxon>Fungi</taxon>
        <taxon>Dikarya</taxon>
        <taxon>Basidiomycota</taxon>
        <taxon>Agaricomycotina</taxon>
        <taxon>Agaricomycetes</taxon>
        <taxon>Agaricomycetidae</taxon>
        <taxon>Agaricales</taxon>
        <taxon>Agaricineae</taxon>
        <taxon>Strophariaceae</taxon>
        <taxon>Psilocybe</taxon>
    </lineage>
</organism>
<reference evidence="1" key="1">
    <citation type="submission" date="2021-10" db="EMBL/GenBank/DDBJ databases">
        <title>Psilocybe cubensis genome.</title>
        <authorList>
            <person name="Mckernan K.J."/>
            <person name="Crawford S."/>
            <person name="Trippe A."/>
            <person name="Kane L.T."/>
            <person name="Mclaughlin S."/>
        </authorList>
    </citation>
    <scope>NUCLEOTIDE SEQUENCE</scope>
    <source>
        <strain evidence="1">MGC-MH-2018</strain>
    </source>
</reference>
<name>A0ACB8H748_PSICU</name>
<proteinExistence type="predicted"/>
<sequence length="651" mass="73403">MFPVAVKDDVIPLGKPVEIRMVIFWTQYKSANARVNRNKTIWGTNAAEFEPESWKPDAAHSQANQSLLIKIFNQQWPFLLPDERFRAQFASLISSTDLPGSRAASALPFNPNRTIKRSKIVVLRECIRALELRMPPLFVIAKVYYDQWMSALHVLPGPPSSSWVYGNMKEMLEADNFMLQDKWVEEYGSTISYKAYFGLNRFYTVDVKAISHILKNDYIYQKPEHARYSLSRFLGNGVLVVEEDKHKQQNPAFGPAQIRELTEIFVDKAIELREVWKKEVNSQGETGHVEVLSWLSKTTLDVIGQAGFNYRFNALTNGKNELNDAFKVLFQSSTRIPLIKALIPALRVIPSEGDTKAKVAMTTMKRIANELLRDSKMGLMAEDNNIKMDDYSLKRRDLLSLLVRANTSKDLPAHQRMSDEDVMAQVPTFLVAGHETTSVATTWALYALCVDIQIQEKLREELFAVDTENPTMDVLNSLPYLDAVVRETLRVHAPVGSSIRVAVKDDIIPLGKPIRDRNGNLLGAIHVCKGQSILIPILALNRDKSIWGDDAGEFKPERWKSVPQSVGTIPGVWGNMMSFLGGPRACIGYRFSLVEMKALLFTLLRAFEFELGVPKEDIMKKSSLVDRPLLKSDVAAGNQMPLILKPVGCPH</sequence>
<gene>
    <name evidence="1" type="ORF">JR316_0003124</name>
</gene>
<accession>A0ACB8H748</accession>
<protein>
    <submittedName>
        <fullName evidence="1">Cytochrome P450 monooxygenase 205</fullName>
    </submittedName>
</protein>
<dbReference type="EMBL" id="JAFIQS020000003">
    <property type="protein sequence ID" value="KAH9483654.1"/>
    <property type="molecule type" value="Genomic_DNA"/>
</dbReference>
<dbReference type="Proteomes" id="UP000664032">
    <property type="component" value="Unassembled WGS sequence"/>
</dbReference>
<keyword evidence="2" id="KW-1185">Reference proteome</keyword>
<evidence type="ECO:0000313" key="2">
    <source>
        <dbReference type="Proteomes" id="UP000664032"/>
    </source>
</evidence>
<keyword evidence="1" id="KW-0503">Monooxygenase</keyword>
<comment type="caution">
    <text evidence="1">The sequence shown here is derived from an EMBL/GenBank/DDBJ whole genome shotgun (WGS) entry which is preliminary data.</text>
</comment>